<keyword evidence="1" id="KW-1133">Transmembrane helix</keyword>
<evidence type="ECO:0000313" key="3">
    <source>
        <dbReference type="Proteomes" id="UP000294662"/>
    </source>
</evidence>
<proteinExistence type="predicted"/>
<feature type="transmembrane region" description="Helical" evidence="1">
    <location>
        <begin position="35"/>
        <end position="64"/>
    </location>
</feature>
<dbReference type="InterPro" id="IPR018919">
    <property type="entry name" value="DUF2484"/>
</dbReference>
<dbReference type="Pfam" id="PF10658">
    <property type="entry name" value="DUF2484"/>
    <property type="match status" value="1"/>
</dbReference>
<organism evidence="2 3">
    <name type="scientific">Antarcticimicrobium sediminis</name>
    <dbReference type="NCBI Taxonomy" id="2546227"/>
    <lineage>
        <taxon>Bacteria</taxon>
        <taxon>Pseudomonadati</taxon>
        <taxon>Pseudomonadota</taxon>
        <taxon>Alphaproteobacteria</taxon>
        <taxon>Rhodobacterales</taxon>
        <taxon>Paracoccaceae</taxon>
        <taxon>Antarcticimicrobium</taxon>
    </lineage>
</organism>
<dbReference type="RefSeq" id="WP_132827064.1">
    <property type="nucleotide sequence ID" value="NZ_SMFP01000001.1"/>
</dbReference>
<protein>
    <submittedName>
        <fullName evidence="2">DUF2484 family protein</fullName>
    </submittedName>
</protein>
<keyword evidence="1" id="KW-0472">Membrane</keyword>
<sequence>MSAPLVAACLWVLAGVGVAMLPMRRQFLPGGMLLLGAPALLIWIGAVHGLWAGLAATLAVLSMFRRPLREVLRRVLRRASGRASGRGGQ</sequence>
<keyword evidence="1" id="KW-0812">Transmembrane</keyword>
<evidence type="ECO:0000313" key="2">
    <source>
        <dbReference type="EMBL" id="TDE41074.1"/>
    </source>
</evidence>
<accession>A0A4R5F0X0</accession>
<dbReference type="AlphaFoldDB" id="A0A4R5F0X0"/>
<reference evidence="2 3" key="1">
    <citation type="submission" date="2019-03" db="EMBL/GenBank/DDBJ databases">
        <authorList>
            <person name="Zhang S."/>
        </authorList>
    </citation>
    <scope>NUCLEOTIDE SEQUENCE [LARGE SCALE GENOMIC DNA]</scope>
    <source>
        <strain evidence="2 3">S4J41</strain>
    </source>
</reference>
<gene>
    <name evidence="2" type="ORF">E1B25_02360</name>
</gene>
<evidence type="ECO:0000256" key="1">
    <source>
        <dbReference type="SAM" id="Phobius"/>
    </source>
</evidence>
<dbReference type="EMBL" id="SMFP01000001">
    <property type="protein sequence ID" value="TDE41074.1"/>
    <property type="molecule type" value="Genomic_DNA"/>
</dbReference>
<dbReference type="Proteomes" id="UP000294662">
    <property type="component" value="Unassembled WGS sequence"/>
</dbReference>
<keyword evidence="3" id="KW-1185">Reference proteome</keyword>
<comment type="caution">
    <text evidence="2">The sequence shown here is derived from an EMBL/GenBank/DDBJ whole genome shotgun (WGS) entry which is preliminary data.</text>
</comment>
<name>A0A4R5F0X0_9RHOB</name>